<feature type="transmembrane region" description="Helical" evidence="7">
    <location>
        <begin position="71"/>
        <end position="91"/>
    </location>
</feature>
<reference evidence="10 11" key="1">
    <citation type="submission" date="2023-07" db="EMBL/GenBank/DDBJ databases">
        <title>Genomic Encyclopedia of Type Strains, Phase IV (KMG-IV): sequencing the most valuable type-strain genomes for metagenomic binning, comparative biology and taxonomic classification.</title>
        <authorList>
            <person name="Goeker M."/>
        </authorList>
    </citation>
    <scope>NUCLEOTIDE SEQUENCE [LARGE SCALE GENOMIC DNA]</scope>
    <source>
        <strain evidence="10 11">DSM 23494</strain>
    </source>
</reference>
<dbReference type="Proteomes" id="UP001238088">
    <property type="component" value="Unassembled WGS sequence"/>
</dbReference>
<dbReference type="InterPro" id="IPR000045">
    <property type="entry name" value="Prepilin_IV_endopep_pep"/>
</dbReference>
<dbReference type="GO" id="GO:0008168">
    <property type="term" value="F:methyltransferase activity"/>
    <property type="evidence" value="ECO:0007669"/>
    <property type="project" value="UniProtKB-KW"/>
</dbReference>
<gene>
    <name evidence="10" type="ORF">J2S17_001860</name>
</gene>
<evidence type="ECO:0000256" key="7">
    <source>
        <dbReference type="SAM" id="Phobius"/>
    </source>
</evidence>
<dbReference type="PANTHER" id="PTHR30487">
    <property type="entry name" value="TYPE 4 PREPILIN-LIKE PROTEINS LEADER PEPTIDE-PROCESSING ENZYME"/>
    <property type="match status" value="1"/>
</dbReference>
<evidence type="ECO:0000256" key="5">
    <source>
        <dbReference type="ARBA" id="ARBA00022989"/>
    </source>
</evidence>
<dbReference type="EMBL" id="JAUSUB010000006">
    <property type="protein sequence ID" value="MDQ0269988.1"/>
    <property type="molecule type" value="Genomic_DNA"/>
</dbReference>
<dbReference type="InterPro" id="IPR050882">
    <property type="entry name" value="Prepilin_peptidase/N-MTase"/>
</dbReference>
<dbReference type="PANTHER" id="PTHR30487:SF0">
    <property type="entry name" value="PREPILIN LEADER PEPTIDASE_N-METHYLTRANSFERASE-RELATED"/>
    <property type="match status" value="1"/>
</dbReference>
<dbReference type="InterPro" id="IPR010627">
    <property type="entry name" value="Prepilin_pept_A24_N"/>
</dbReference>
<feature type="transmembrane region" description="Helical" evidence="7">
    <location>
        <begin position="124"/>
        <end position="141"/>
    </location>
</feature>
<dbReference type="Pfam" id="PF01478">
    <property type="entry name" value="Peptidase_A24"/>
    <property type="match status" value="1"/>
</dbReference>
<evidence type="ECO:0000256" key="2">
    <source>
        <dbReference type="ARBA" id="ARBA00005801"/>
    </source>
</evidence>
<evidence type="ECO:0000256" key="3">
    <source>
        <dbReference type="ARBA" id="ARBA00022475"/>
    </source>
</evidence>
<dbReference type="EC" id="2.1.1.-" evidence="10"/>
<keyword evidence="4 7" id="KW-0812">Transmembrane</keyword>
<evidence type="ECO:0000313" key="11">
    <source>
        <dbReference type="Proteomes" id="UP001238088"/>
    </source>
</evidence>
<keyword evidence="11" id="KW-1185">Reference proteome</keyword>
<keyword evidence="10" id="KW-0378">Hydrolase</keyword>
<dbReference type="Pfam" id="PF06750">
    <property type="entry name" value="A24_N_bact"/>
    <property type="match status" value="1"/>
</dbReference>
<keyword evidence="10" id="KW-0808">Transferase</keyword>
<dbReference type="RefSeq" id="WP_307474001.1">
    <property type="nucleotide sequence ID" value="NZ_JAUSUB010000006.1"/>
</dbReference>
<sequence>MIIIYIFIIGLILGSFYNVVGLRIPLKQSIVAPRSACPSCGHQLRPFELIPVLSYLFQGGKCRQCKIGISPLYPIVELMTGVLFILAPLLLGWTSELIVAWTLISLFMIIFVSDVSYMLIPNKILLVFTVIFVAERLIIPLTPWWNSLLGAAIGFVLLLSIAVISNGGMGGGDIKLFALLGFVVGTKTVLLSFFLATFYGAAFGVMAMLVGKVKRGSPIPFGPFIVAGTLTAYYFGDVILRYYLQLL</sequence>
<accession>A0ABU0AHS9</accession>
<feature type="domain" description="Prepilin peptidase A24 N-terminal" evidence="9">
    <location>
        <begin position="8"/>
        <end position="87"/>
    </location>
</feature>
<feature type="transmembrane region" description="Helical" evidence="7">
    <location>
        <begin position="221"/>
        <end position="244"/>
    </location>
</feature>
<dbReference type="EC" id="3.4.23.43" evidence="10"/>
<feature type="transmembrane region" description="Helical" evidence="7">
    <location>
        <begin position="6"/>
        <end position="26"/>
    </location>
</feature>
<feature type="domain" description="Prepilin type IV endopeptidase peptidase" evidence="8">
    <location>
        <begin position="102"/>
        <end position="205"/>
    </location>
</feature>
<dbReference type="Gene3D" id="1.20.120.1220">
    <property type="match status" value="1"/>
</dbReference>
<proteinExistence type="inferred from homology"/>
<organism evidence="10 11">
    <name type="scientific">Cytobacillus purgationiresistens</name>
    <dbReference type="NCBI Taxonomy" id="863449"/>
    <lineage>
        <taxon>Bacteria</taxon>
        <taxon>Bacillati</taxon>
        <taxon>Bacillota</taxon>
        <taxon>Bacilli</taxon>
        <taxon>Bacillales</taxon>
        <taxon>Bacillaceae</taxon>
        <taxon>Cytobacillus</taxon>
    </lineage>
</organism>
<dbReference type="GO" id="GO:0004190">
    <property type="term" value="F:aspartic-type endopeptidase activity"/>
    <property type="evidence" value="ECO:0007669"/>
    <property type="project" value="UniProtKB-EC"/>
</dbReference>
<keyword evidence="5 7" id="KW-1133">Transmembrane helix</keyword>
<evidence type="ECO:0000256" key="1">
    <source>
        <dbReference type="ARBA" id="ARBA00004651"/>
    </source>
</evidence>
<protein>
    <submittedName>
        <fullName evidence="10">Leader peptidase (Prepilin peptidase)/N-methyltransferase</fullName>
        <ecNumber evidence="10">2.1.1.-</ecNumber>
        <ecNumber evidence="10">3.4.23.43</ecNumber>
    </submittedName>
</protein>
<comment type="similarity">
    <text evidence="2">Belongs to the peptidase A24 family.</text>
</comment>
<evidence type="ECO:0000256" key="4">
    <source>
        <dbReference type="ARBA" id="ARBA00022692"/>
    </source>
</evidence>
<name>A0ABU0AHS9_9BACI</name>
<evidence type="ECO:0000256" key="6">
    <source>
        <dbReference type="ARBA" id="ARBA00023136"/>
    </source>
</evidence>
<evidence type="ECO:0000313" key="10">
    <source>
        <dbReference type="EMBL" id="MDQ0269988.1"/>
    </source>
</evidence>
<dbReference type="GO" id="GO:0032259">
    <property type="term" value="P:methylation"/>
    <property type="evidence" value="ECO:0007669"/>
    <property type="project" value="UniProtKB-KW"/>
</dbReference>
<evidence type="ECO:0000259" key="8">
    <source>
        <dbReference type="Pfam" id="PF01478"/>
    </source>
</evidence>
<feature type="transmembrane region" description="Helical" evidence="7">
    <location>
        <begin position="147"/>
        <end position="164"/>
    </location>
</feature>
<keyword evidence="6 7" id="KW-0472">Membrane</keyword>
<keyword evidence="3" id="KW-1003">Cell membrane</keyword>
<comment type="caution">
    <text evidence="10">The sequence shown here is derived from an EMBL/GenBank/DDBJ whole genome shotgun (WGS) entry which is preliminary data.</text>
</comment>
<keyword evidence="10" id="KW-0489">Methyltransferase</keyword>
<feature type="transmembrane region" description="Helical" evidence="7">
    <location>
        <begin position="97"/>
        <end position="117"/>
    </location>
</feature>
<feature type="transmembrane region" description="Helical" evidence="7">
    <location>
        <begin position="176"/>
        <end position="201"/>
    </location>
</feature>
<comment type="subcellular location">
    <subcellularLocation>
        <location evidence="1">Cell membrane</location>
        <topology evidence="1">Multi-pass membrane protein</topology>
    </subcellularLocation>
</comment>
<evidence type="ECO:0000259" key="9">
    <source>
        <dbReference type="Pfam" id="PF06750"/>
    </source>
</evidence>